<dbReference type="InterPro" id="IPR004843">
    <property type="entry name" value="Calcineurin-like_PHP"/>
</dbReference>
<keyword evidence="2" id="KW-0378">Hydrolase</keyword>
<keyword evidence="3" id="KW-0812">Transmembrane</keyword>
<dbReference type="PANTHER" id="PTHR31302:SF31">
    <property type="entry name" value="PHOSPHODIESTERASE YAEI"/>
    <property type="match status" value="1"/>
</dbReference>
<protein>
    <submittedName>
        <fullName evidence="5">Metallophosphoesterase</fullName>
    </submittedName>
</protein>
<comment type="caution">
    <text evidence="5">The sequence shown here is derived from an EMBL/GenBank/DDBJ whole genome shotgun (WGS) entry which is preliminary data.</text>
</comment>
<feature type="transmembrane region" description="Helical" evidence="3">
    <location>
        <begin position="39"/>
        <end position="61"/>
    </location>
</feature>
<evidence type="ECO:0000313" key="5">
    <source>
        <dbReference type="EMBL" id="MDN5212007.1"/>
    </source>
</evidence>
<keyword evidence="6" id="KW-1185">Reference proteome</keyword>
<sequence length="417" mass="47352">MNKLLVIPILAIILIVIDLYAHSAIKIFFKNRSARFLRIFAVVFWLITLFSIVGLFVFHFTGTSLLSFHQRSLLMAFLFVSYFSKGIIMIITFLGDIIEWIQNFFFNSRRISIPEDQGTQSGMTRGEFIKKAAVATAALPFTTLSFGIINGVHNYRIVFKKINLPNLPDSFHGIRIGQISDIHSGSFFDRKSVIGGVELLAKQKTDLVFFTGDLVNNETKEVNAYVDIFKKVKAPMGVFSTLGNHDYGNYRSWPSEKAKAQNLKDMHNAHKLLGWNLLNNKNHMLELNGEKLAIVGVENWGTGRFPKYGDLASANAGTEEAAVKLLLSHDPSHWDAQVRPNFQDIDVMFAGHTHGFQFGIETTNFRWSPSQYLYKQWADLYQKENQYLYVNRGFGFLGFPGRIGIEPEITIFELVKA</sequence>
<dbReference type="Gene3D" id="3.60.21.10">
    <property type="match status" value="1"/>
</dbReference>
<evidence type="ECO:0000313" key="6">
    <source>
        <dbReference type="Proteomes" id="UP001172083"/>
    </source>
</evidence>
<dbReference type="InterPro" id="IPR051158">
    <property type="entry name" value="Metallophosphoesterase_sf"/>
</dbReference>
<proteinExistence type="predicted"/>
<dbReference type="RefSeq" id="WP_346757333.1">
    <property type="nucleotide sequence ID" value="NZ_JAUJEB010000001.1"/>
</dbReference>
<name>A0ABT8L2M8_9BACT</name>
<evidence type="ECO:0000256" key="3">
    <source>
        <dbReference type="SAM" id="Phobius"/>
    </source>
</evidence>
<keyword evidence="1" id="KW-0479">Metal-binding</keyword>
<evidence type="ECO:0000256" key="2">
    <source>
        <dbReference type="ARBA" id="ARBA00022801"/>
    </source>
</evidence>
<feature type="transmembrane region" description="Helical" evidence="3">
    <location>
        <begin position="73"/>
        <end position="95"/>
    </location>
</feature>
<dbReference type="InterPro" id="IPR029052">
    <property type="entry name" value="Metallo-depent_PP-like"/>
</dbReference>
<accession>A0ABT8L2M8</accession>
<dbReference type="Proteomes" id="UP001172083">
    <property type="component" value="Unassembled WGS sequence"/>
</dbReference>
<feature type="domain" description="Calcineurin-like phosphoesterase" evidence="4">
    <location>
        <begin position="174"/>
        <end position="355"/>
    </location>
</feature>
<keyword evidence="3" id="KW-1133">Transmembrane helix</keyword>
<organism evidence="5 6">
    <name type="scientific">Agaribacillus aureus</name>
    <dbReference type="NCBI Taxonomy" id="3051825"/>
    <lineage>
        <taxon>Bacteria</taxon>
        <taxon>Pseudomonadati</taxon>
        <taxon>Bacteroidota</taxon>
        <taxon>Cytophagia</taxon>
        <taxon>Cytophagales</taxon>
        <taxon>Splendidivirgaceae</taxon>
        <taxon>Agaribacillus</taxon>
    </lineage>
</organism>
<dbReference type="SUPFAM" id="SSF56300">
    <property type="entry name" value="Metallo-dependent phosphatases"/>
    <property type="match status" value="1"/>
</dbReference>
<dbReference type="PANTHER" id="PTHR31302">
    <property type="entry name" value="TRANSMEMBRANE PROTEIN WITH METALLOPHOSPHOESTERASE DOMAIN-RELATED"/>
    <property type="match status" value="1"/>
</dbReference>
<keyword evidence="3" id="KW-0472">Membrane</keyword>
<gene>
    <name evidence="5" type="ORF">QQ020_08090</name>
</gene>
<reference evidence="5" key="1">
    <citation type="submission" date="2023-06" db="EMBL/GenBank/DDBJ databases">
        <title>Genomic of Agaribacillus aureum.</title>
        <authorList>
            <person name="Wang G."/>
        </authorList>
    </citation>
    <scope>NUCLEOTIDE SEQUENCE</scope>
    <source>
        <strain evidence="5">BMA12</strain>
    </source>
</reference>
<dbReference type="Pfam" id="PF00149">
    <property type="entry name" value="Metallophos"/>
    <property type="match status" value="1"/>
</dbReference>
<dbReference type="EMBL" id="JAUJEB010000001">
    <property type="protein sequence ID" value="MDN5212007.1"/>
    <property type="molecule type" value="Genomic_DNA"/>
</dbReference>
<evidence type="ECO:0000256" key="1">
    <source>
        <dbReference type="ARBA" id="ARBA00022723"/>
    </source>
</evidence>
<evidence type="ECO:0000259" key="4">
    <source>
        <dbReference type="Pfam" id="PF00149"/>
    </source>
</evidence>